<dbReference type="HAMAP" id="MF_00422">
    <property type="entry name" value="SecE"/>
    <property type="match status" value="1"/>
</dbReference>
<comment type="similarity">
    <text evidence="9">Belongs to the SecE/SEC61-gamma family.</text>
</comment>
<keyword evidence="2 9" id="KW-0813">Transport</keyword>
<name>A0A1F5BW47_9BACT</name>
<dbReference type="GO" id="GO:0008320">
    <property type="term" value="F:protein transmembrane transporter activity"/>
    <property type="evidence" value="ECO:0007669"/>
    <property type="project" value="UniProtKB-UniRule"/>
</dbReference>
<evidence type="ECO:0000313" key="11">
    <source>
        <dbReference type="Proteomes" id="UP000176650"/>
    </source>
</evidence>
<dbReference type="GO" id="GO:0005886">
    <property type="term" value="C:plasma membrane"/>
    <property type="evidence" value="ECO:0007669"/>
    <property type="project" value="UniProtKB-SubCell"/>
</dbReference>
<dbReference type="EMBL" id="MEYS01000001">
    <property type="protein sequence ID" value="OGD34832.1"/>
    <property type="molecule type" value="Genomic_DNA"/>
</dbReference>
<evidence type="ECO:0000256" key="5">
    <source>
        <dbReference type="ARBA" id="ARBA00022927"/>
    </source>
</evidence>
<dbReference type="NCBIfam" id="TIGR00964">
    <property type="entry name" value="secE_bact"/>
    <property type="match status" value="1"/>
</dbReference>
<keyword evidence="8 9" id="KW-0472">Membrane</keyword>
<protein>
    <recommendedName>
        <fullName evidence="9">Protein translocase subunit SecE</fullName>
    </recommendedName>
</protein>
<keyword evidence="7 9" id="KW-0811">Translocation</keyword>
<dbReference type="PANTHER" id="PTHR33910">
    <property type="entry name" value="PROTEIN TRANSLOCASE SUBUNIT SECE"/>
    <property type="match status" value="1"/>
</dbReference>
<keyword evidence="6 9" id="KW-1133">Transmembrane helix</keyword>
<dbReference type="InterPro" id="IPR001901">
    <property type="entry name" value="Translocase_SecE/Sec61-g"/>
</dbReference>
<evidence type="ECO:0000256" key="3">
    <source>
        <dbReference type="ARBA" id="ARBA00022475"/>
    </source>
</evidence>
<accession>A0A1F5BW47</accession>
<gene>
    <name evidence="9" type="primary">secE</name>
    <name evidence="10" type="ORF">A2988_03640</name>
</gene>
<dbReference type="GO" id="GO:0043952">
    <property type="term" value="P:protein transport by the Sec complex"/>
    <property type="evidence" value="ECO:0007669"/>
    <property type="project" value="UniProtKB-UniRule"/>
</dbReference>
<reference evidence="10 11" key="1">
    <citation type="journal article" date="2016" name="Nat. Commun.">
        <title>Thousands of microbial genomes shed light on interconnected biogeochemical processes in an aquifer system.</title>
        <authorList>
            <person name="Anantharaman K."/>
            <person name="Brown C.T."/>
            <person name="Hug L.A."/>
            <person name="Sharon I."/>
            <person name="Castelle C.J."/>
            <person name="Probst A.J."/>
            <person name="Thomas B.C."/>
            <person name="Singh A."/>
            <person name="Wilkins M.J."/>
            <person name="Karaoz U."/>
            <person name="Brodie E.L."/>
            <person name="Williams K.H."/>
            <person name="Hubbard S.S."/>
            <person name="Banfield J.F."/>
        </authorList>
    </citation>
    <scope>NUCLEOTIDE SEQUENCE [LARGE SCALE GENOMIC DNA]</scope>
</reference>
<dbReference type="GO" id="GO:0006605">
    <property type="term" value="P:protein targeting"/>
    <property type="evidence" value="ECO:0007669"/>
    <property type="project" value="UniProtKB-UniRule"/>
</dbReference>
<dbReference type="PANTHER" id="PTHR33910:SF1">
    <property type="entry name" value="PROTEIN TRANSLOCASE SUBUNIT SECE"/>
    <property type="match status" value="1"/>
</dbReference>
<evidence type="ECO:0000256" key="4">
    <source>
        <dbReference type="ARBA" id="ARBA00022692"/>
    </source>
</evidence>
<dbReference type="Gene3D" id="1.20.5.1030">
    <property type="entry name" value="Preprotein translocase secy subunit"/>
    <property type="match status" value="1"/>
</dbReference>
<evidence type="ECO:0000256" key="9">
    <source>
        <dbReference type="HAMAP-Rule" id="MF_00422"/>
    </source>
</evidence>
<sequence length="60" mass="6684">MNTAITFLREVRTELKKTSFPSRQVTVRNTLIVIAFSIAVALFLGGLDMAFSYALTKFAL</sequence>
<dbReference type="STRING" id="1797298.A2988_03640"/>
<keyword evidence="4 9" id="KW-0812">Transmembrane</keyword>
<keyword evidence="3 9" id="KW-1003">Cell membrane</keyword>
<organism evidence="10 11">
    <name type="scientific">Candidatus Azambacteria bacterium RIFCSPLOWO2_01_FULL_46_25</name>
    <dbReference type="NCBI Taxonomy" id="1797298"/>
    <lineage>
        <taxon>Bacteria</taxon>
        <taxon>Candidatus Azamiibacteriota</taxon>
    </lineage>
</organism>
<proteinExistence type="inferred from homology"/>
<comment type="subunit">
    <text evidence="9">Component of the Sec protein translocase complex. Heterotrimer consisting of SecY, SecE and SecG subunits. The heterotrimers can form oligomers, although 1 heterotrimer is thought to be able to translocate proteins. Interacts with the ribosome. Interacts with SecDF, and other proteins may be involved. Interacts with SecA.</text>
</comment>
<feature type="transmembrane region" description="Helical" evidence="9">
    <location>
        <begin position="31"/>
        <end position="55"/>
    </location>
</feature>
<comment type="caution">
    <text evidence="10">The sequence shown here is derived from an EMBL/GenBank/DDBJ whole genome shotgun (WGS) entry which is preliminary data.</text>
</comment>
<dbReference type="AlphaFoldDB" id="A0A1F5BW47"/>
<comment type="subcellular location">
    <subcellularLocation>
        <location evidence="9">Cell membrane</location>
        <topology evidence="9">Single-pass membrane protein</topology>
    </subcellularLocation>
    <subcellularLocation>
        <location evidence="1">Membrane</location>
    </subcellularLocation>
</comment>
<dbReference type="InterPro" id="IPR038379">
    <property type="entry name" value="SecE_sf"/>
</dbReference>
<comment type="function">
    <text evidence="9">Essential subunit of the Sec protein translocation channel SecYEG. Clamps together the 2 halves of SecY. May contact the channel plug during translocation.</text>
</comment>
<evidence type="ECO:0000256" key="7">
    <source>
        <dbReference type="ARBA" id="ARBA00023010"/>
    </source>
</evidence>
<dbReference type="GO" id="GO:0065002">
    <property type="term" value="P:intracellular protein transmembrane transport"/>
    <property type="evidence" value="ECO:0007669"/>
    <property type="project" value="UniProtKB-UniRule"/>
</dbReference>
<dbReference type="Pfam" id="PF00584">
    <property type="entry name" value="SecE"/>
    <property type="match status" value="1"/>
</dbReference>
<keyword evidence="5 9" id="KW-0653">Protein transport</keyword>
<dbReference type="GO" id="GO:0009306">
    <property type="term" value="P:protein secretion"/>
    <property type="evidence" value="ECO:0007669"/>
    <property type="project" value="UniProtKB-UniRule"/>
</dbReference>
<dbReference type="InterPro" id="IPR005807">
    <property type="entry name" value="SecE_bac"/>
</dbReference>
<evidence type="ECO:0000256" key="2">
    <source>
        <dbReference type="ARBA" id="ARBA00022448"/>
    </source>
</evidence>
<evidence type="ECO:0000256" key="1">
    <source>
        <dbReference type="ARBA" id="ARBA00004370"/>
    </source>
</evidence>
<dbReference type="Proteomes" id="UP000176650">
    <property type="component" value="Unassembled WGS sequence"/>
</dbReference>
<evidence type="ECO:0000256" key="8">
    <source>
        <dbReference type="ARBA" id="ARBA00023136"/>
    </source>
</evidence>
<evidence type="ECO:0000313" key="10">
    <source>
        <dbReference type="EMBL" id="OGD34832.1"/>
    </source>
</evidence>
<evidence type="ECO:0000256" key="6">
    <source>
        <dbReference type="ARBA" id="ARBA00022989"/>
    </source>
</evidence>